<evidence type="ECO:0008006" key="3">
    <source>
        <dbReference type="Google" id="ProtNLM"/>
    </source>
</evidence>
<proteinExistence type="predicted"/>
<dbReference type="EMBL" id="FQXM01000016">
    <property type="protein sequence ID" value="SHH85011.1"/>
    <property type="molecule type" value="Genomic_DNA"/>
</dbReference>
<protein>
    <recommendedName>
        <fullName evidence="3">DUF3892 domain-containing protein</fullName>
    </recommendedName>
</protein>
<organism evidence="1 2">
    <name type="scientific">Clostridium grantii DSM 8605</name>
    <dbReference type="NCBI Taxonomy" id="1121316"/>
    <lineage>
        <taxon>Bacteria</taxon>
        <taxon>Bacillati</taxon>
        <taxon>Bacillota</taxon>
        <taxon>Clostridia</taxon>
        <taxon>Eubacteriales</taxon>
        <taxon>Clostridiaceae</taxon>
        <taxon>Clostridium</taxon>
    </lineage>
</organism>
<reference evidence="1 2" key="1">
    <citation type="submission" date="2016-11" db="EMBL/GenBank/DDBJ databases">
        <authorList>
            <person name="Jaros S."/>
            <person name="Januszkiewicz K."/>
            <person name="Wedrychowicz H."/>
        </authorList>
    </citation>
    <scope>NUCLEOTIDE SEQUENCE [LARGE SCALE GENOMIC DNA]</scope>
    <source>
        <strain evidence="1 2">DSM 8605</strain>
    </source>
</reference>
<dbReference type="Proteomes" id="UP000184447">
    <property type="component" value="Unassembled WGS sequence"/>
</dbReference>
<dbReference type="AlphaFoldDB" id="A0A1M5WC26"/>
<dbReference type="STRING" id="1121316.SAMN02745207_02810"/>
<accession>A0A1M5WC26</accession>
<sequence>MDRKYKIVAVQKDKGGEIQSYKLDNDKILSKKEAVDLAKDGAIEGVLVSMSKLGEEYLRSNPDSVSDNNLDNLPIIGDNLMI</sequence>
<dbReference type="Pfam" id="PF13031">
    <property type="entry name" value="DUF3892"/>
    <property type="match status" value="1"/>
</dbReference>
<dbReference type="InterPro" id="IPR024997">
    <property type="entry name" value="DUF3892"/>
</dbReference>
<name>A0A1M5WC26_9CLOT</name>
<evidence type="ECO:0000313" key="1">
    <source>
        <dbReference type="EMBL" id="SHH85011.1"/>
    </source>
</evidence>
<gene>
    <name evidence="1" type="ORF">SAMN02745207_02810</name>
</gene>
<evidence type="ECO:0000313" key="2">
    <source>
        <dbReference type="Proteomes" id="UP000184447"/>
    </source>
</evidence>
<dbReference type="RefSeq" id="WP_073339052.1">
    <property type="nucleotide sequence ID" value="NZ_FQXM01000016.1"/>
</dbReference>
<keyword evidence="2" id="KW-1185">Reference proteome</keyword>
<dbReference type="OrthoDB" id="1954671at2"/>